<gene>
    <name evidence="1" type="ORF">D0860_03727</name>
</gene>
<reference evidence="1 2" key="1">
    <citation type="journal article" date="2018" name="BMC Genomics">
        <title>Genomic evidence for intraspecific hybridization in a clonal and extremely halotolerant yeast.</title>
        <authorList>
            <person name="Gostincar C."/>
            <person name="Stajich J.E."/>
            <person name="Zupancic J."/>
            <person name="Zalar P."/>
            <person name="Gunde-Cimerman N."/>
        </authorList>
    </citation>
    <scope>NUCLEOTIDE SEQUENCE [LARGE SCALE GENOMIC DNA]</scope>
    <source>
        <strain evidence="1 2">EXF-562</strain>
    </source>
</reference>
<evidence type="ECO:0000313" key="2">
    <source>
        <dbReference type="Proteomes" id="UP000280598"/>
    </source>
</evidence>
<organism evidence="1 2">
    <name type="scientific">Hortaea werneckii</name>
    <name type="common">Black yeast</name>
    <name type="synonym">Cladosporium werneckii</name>
    <dbReference type="NCBI Taxonomy" id="91943"/>
    <lineage>
        <taxon>Eukaryota</taxon>
        <taxon>Fungi</taxon>
        <taxon>Dikarya</taxon>
        <taxon>Ascomycota</taxon>
        <taxon>Pezizomycotina</taxon>
        <taxon>Dothideomycetes</taxon>
        <taxon>Dothideomycetidae</taxon>
        <taxon>Mycosphaerellales</taxon>
        <taxon>Teratosphaeriaceae</taxon>
        <taxon>Hortaea</taxon>
    </lineage>
</organism>
<comment type="caution">
    <text evidence="1">The sequence shown here is derived from an EMBL/GenBank/DDBJ whole genome shotgun (WGS) entry which is preliminary data.</text>
</comment>
<sequence>MQNHIFQPIPNLNIPQCRMSREERLKTIIANLDKHEQDVRNSIVAEAFQKLQTARQAATDANTTAIHSDQPVDHGQVPFNLRAPYQQGSGDPCMPHIDPKQLAEVAAEQARTDPQLAAVLEAFGQLREYETLARRAKEPYMKALERLRAQRVDGDVA</sequence>
<name>A0A3M7HBR9_HORWE</name>
<dbReference type="AlphaFoldDB" id="A0A3M7HBR9"/>
<accession>A0A3M7HBR9</accession>
<evidence type="ECO:0000313" key="1">
    <source>
        <dbReference type="EMBL" id="RMZ10648.1"/>
    </source>
</evidence>
<dbReference type="VEuPathDB" id="FungiDB:BTJ68_09782"/>
<proteinExistence type="predicted"/>
<protein>
    <submittedName>
        <fullName evidence="1">Uncharacterized protein</fullName>
    </submittedName>
</protein>
<dbReference type="EMBL" id="QWIS01000061">
    <property type="protein sequence ID" value="RMZ10648.1"/>
    <property type="molecule type" value="Genomic_DNA"/>
</dbReference>
<dbReference type="Proteomes" id="UP000280598">
    <property type="component" value="Unassembled WGS sequence"/>
</dbReference>